<keyword evidence="5" id="KW-1185">Reference proteome</keyword>
<keyword evidence="4" id="KW-0067">ATP-binding</keyword>
<dbReference type="SUPFAM" id="SSF52540">
    <property type="entry name" value="P-loop containing nucleoside triphosphate hydrolases"/>
    <property type="match status" value="2"/>
</dbReference>
<dbReference type="CDD" id="cd18793">
    <property type="entry name" value="SF2_C_SNF"/>
    <property type="match status" value="1"/>
</dbReference>
<dbReference type="InterPro" id="IPR027417">
    <property type="entry name" value="P-loop_NTPase"/>
</dbReference>
<dbReference type="GO" id="GO:0004386">
    <property type="term" value="F:helicase activity"/>
    <property type="evidence" value="ECO:0007669"/>
    <property type="project" value="UniProtKB-KW"/>
</dbReference>
<evidence type="ECO:0000313" key="4">
    <source>
        <dbReference type="EMBL" id="WAS95381.1"/>
    </source>
</evidence>
<dbReference type="InterPro" id="IPR000330">
    <property type="entry name" value="SNF2_N"/>
</dbReference>
<dbReference type="PANTHER" id="PTHR45766">
    <property type="entry name" value="DNA ANNEALING HELICASE AND ENDONUCLEASE ZRANB3 FAMILY MEMBER"/>
    <property type="match status" value="1"/>
</dbReference>
<dbReference type="InterPro" id="IPR014001">
    <property type="entry name" value="Helicase_ATP-bd"/>
</dbReference>
<evidence type="ECO:0000259" key="3">
    <source>
        <dbReference type="PROSITE" id="PS51194"/>
    </source>
</evidence>
<dbReference type="Proteomes" id="UP001164459">
    <property type="component" value="Chromosome"/>
</dbReference>
<dbReference type="PROSITE" id="PS51194">
    <property type="entry name" value="HELICASE_CTER"/>
    <property type="match status" value="1"/>
</dbReference>
<dbReference type="Pfam" id="PF00271">
    <property type="entry name" value="Helicase_C"/>
    <property type="match status" value="1"/>
</dbReference>
<accession>A0ABY7H7Z3</accession>
<keyword evidence="4" id="KW-0347">Helicase</keyword>
<dbReference type="Gene3D" id="3.40.50.10810">
    <property type="entry name" value="Tandem AAA-ATPase domain"/>
    <property type="match status" value="1"/>
</dbReference>
<sequence>MTEPRTHVVGARVLIRDEEWLVRGVRITAGGAAELHVVGLSPLVRDREAMFLDDLDAIETLRPEDTELVFDDTPHCRRGRLQLEALLRRSPPTDARLYLGHRGAMDLAEYQLEPAALALAQPRPRLLVADGVGLGKTVEVGVLLAELIRRGRGRRILVVTLRSVLAQFQAELWARFAIPLVRLDAGGLQRIHRSLPAGMNPLDRLDRVIVSIDTLKQDEKYRRDLEQCRWDVVVIDECQHVADRSAARGERSRRSRLAARLARTCDALVLTSATPHDGRPESFASLVDLLDPTAIADSYHYTRDDIARLYVRRFKKDVAHEVRGAFPERSLALHSIAAGPAEDAVFAALAAAEFRTVDGDDRGVLLRTLLLKAFLSSPAALRASLAERRGHPRVLADDPAAAHDRHILDDLDRLAAAVTPARFGKLQRLLELLRDLGDRRVVVFSERIDTLEQLAIFLPAALGLEPAAVGVFHGALDESSQEALVHAFAGERGPLQLLLASDAASEGLNLHYVCHHLIHFDLPWSLITLEQRNGRIDRFGQRHPPRLDYLLTVPGDARLRGDLRVLGRLVDKERAAHDNLGDVRWLMGLFDPTAEARRIAEGIAAGESCEKIVPDAVKDALPAARPAARAVRAEPLSLFTDDAFARKAFAELHRADPEVPLPDYDGSQALLRVVPSADLARRLELLPPEAQAAALRLSAEPRAVQRALAEARERGDGWPDRSLAWELHPVFDWLVERLLAGLPRQCAPVLRVTRGLPAQVAFVTQSIAVDGHGRPLVVDWSAVLFAAGGPPTIAPLQDMIHGTCFNEHAPSDMSMKTLLPLREPAVAAARRHVRQLCQARLRERAAALAPEQRRLEDWAARVRSTRSARQLLELDAELAARRRWLADSLAVSPVPHVRIAAVLIGPEGASA</sequence>
<dbReference type="SMART" id="SM00487">
    <property type="entry name" value="DEXDc"/>
    <property type="match status" value="1"/>
</dbReference>
<dbReference type="InterPro" id="IPR049730">
    <property type="entry name" value="SNF2/RAD54-like_C"/>
</dbReference>
<dbReference type="SMART" id="SM00490">
    <property type="entry name" value="HELICc"/>
    <property type="match status" value="1"/>
</dbReference>
<dbReference type="EMBL" id="CP114040">
    <property type="protein sequence ID" value="WAS95381.1"/>
    <property type="molecule type" value="Genomic_DNA"/>
</dbReference>
<dbReference type="Gene3D" id="3.40.50.300">
    <property type="entry name" value="P-loop containing nucleotide triphosphate hydrolases"/>
    <property type="match status" value="1"/>
</dbReference>
<feature type="domain" description="Helicase ATP-binding" evidence="2">
    <location>
        <begin position="117"/>
        <end position="293"/>
    </location>
</feature>
<protein>
    <submittedName>
        <fullName evidence="4">DEAD/DEAH box helicase</fullName>
    </submittedName>
</protein>
<dbReference type="RefSeq" id="WP_269037713.1">
    <property type="nucleotide sequence ID" value="NZ_CP114040.1"/>
</dbReference>
<dbReference type="PROSITE" id="PS51192">
    <property type="entry name" value="HELICASE_ATP_BIND_1"/>
    <property type="match status" value="1"/>
</dbReference>
<reference evidence="4" key="1">
    <citation type="submission" date="2022-11" db="EMBL/GenBank/DDBJ databases">
        <title>Minimal conservation of predation-associated metabolite biosynthetic gene clusters underscores biosynthetic potential of Myxococcota including descriptions for ten novel species: Archangium lansinium sp. nov., Myxococcus landrumus sp. nov., Nannocystis bai.</title>
        <authorList>
            <person name="Ahearne A."/>
            <person name="Stevens C."/>
            <person name="Dowd S."/>
        </authorList>
    </citation>
    <scope>NUCLEOTIDE SEQUENCE</scope>
    <source>
        <strain evidence="4">Fl3</strain>
    </source>
</reference>
<keyword evidence="1" id="KW-0378">Hydrolase</keyword>
<proteinExistence type="predicted"/>
<gene>
    <name evidence="4" type="ORF">O0S08_04410</name>
</gene>
<organism evidence="4 5">
    <name type="scientific">Nannocystis punicea</name>
    <dbReference type="NCBI Taxonomy" id="2995304"/>
    <lineage>
        <taxon>Bacteria</taxon>
        <taxon>Pseudomonadati</taxon>
        <taxon>Myxococcota</taxon>
        <taxon>Polyangia</taxon>
        <taxon>Nannocystales</taxon>
        <taxon>Nannocystaceae</taxon>
        <taxon>Nannocystis</taxon>
    </lineage>
</organism>
<feature type="domain" description="Helicase C-terminal" evidence="3">
    <location>
        <begin position="425"/>
        <end position="581"/>
    </location>
</feature>
<evidence type="ECO:0000313" key="5">
    <source>
        <dbReference type="Proteomes" id="UP001164459"/>
    </source>
</evidence>
<dbReference type="InterPro" id="IPR038718">
    <property type="entry name" value="SNF2-like_sf"/>
</dbReference>
<keyword evidence="4" id="KW-0547">Nucleotide-binding</keyword>
<evidence type="ECO:0000256" key="1">
    <source>
        <dbReference type="ARBA" id="ARBA00022801"/>
    </source>
</evidence>
<dbReference type="InterPro" id="IPR001650">
    <property type="entry name" value="Helicase_C-like"/>
</dbReference>
<dbReference type="PANTHER" id="PTHR45766:SF6">
    <property type="entry name" value="SWI_SNF-RELATED MATRIX-ASSOCIATED ACTIN-DEPENDENT REGULATOR OF CHROMATIN SUBFAMILY A-LIKE PROTEIN 1"/>
    <property type="match status" value="1"/>
</dbReference>
<evidence type="ECO:0000259" key="2">
    <source>
        <dbReference type="PROSITE" id="PS51192"/>
    </source>
</evidence>
<name>A0ABY7H7Z3_9BACT</name>
<dbReference type="Pfam" id="PF00176">
    <property type="entry name" value="SNF2-rel_dom"/>
    <property type="match status" value="1"/>
</dbReference>